<protein>
    <submittedName>
        <fullName evidence="3">Cupin domain-containing protein</fullName>
    </submittedName>
</protein>
<dbReference type="PANTHER" id="PTHR43346:SF1">
    <property type="entry name" value="QUERCETIN 2,3-DIOXYGENASE-RELATED"/>
    <property type="match status" value="1"/>
</dbReference>
<feature type="domain" description="Cupin type-2" evidence="2">
    <location>
        <begin position="33"/>
        <end position="102"/>
    </location>
</feature>
<dbReference type="EMBL" id="CP049869">
    <property type="protein sequence ID" value="QIK79286.1"/>
    <property type="molecule type" value="Genomic_DNA"/>
</dbReference>
<feature type="compositionally biased region" description="Basic and acidic residues" evidence="1">
    <location>
        <begin position="117"/>
        <end position="134"/>
    </location>
</feature>
<dbReference type="InterPro" id="IPR052538">
    <property type="entry name" value="Flavonoid_dioxygenase-like"/>
</dbReference>
<reference evidence="3 4" key="1">
    <citation type="submission" date="2020-03" db="EMBL/GenBank/DDBJ databases">
        <title>Sphingomonas sp. nov., isolated from fish.</title>
        <authorList>
            <person name="Hyun D.-W."/>
            <person name="Bae J.-W."/>
        </authorList>
    </citation>
    <scope>NUCLEOTIDE SEQUENCE [LARGE SCALE GENOMIC DNA]</scope>
    <source>
        <strain evidence="3 4">HDW15B</strain>
    </source>
</reference>
<keyword evidence="4" id="KW-1185">Reference proteome</keyword>
<organism evidence="3 4">
    <name type="scientific">Sphingomonas piscis</name>
    <dbReference type="NCBI Taxonomy" id="2714943"/>
    <lineage>
        <taxon>Bacteria</taxon>
        <taxon>Pseudomonadati</taxon>
        <taxon>Pseudomonadota</taxon>
        <taxon>Alphaproteobacteria</taxon>
        <taxon>Sphingomonadales</taxon>
        <taxon>Sphingomonadaceae</taxon>
        <taxon>Sphingomonas</taxon>
    </lineage>
</organism>
<dbReference type="Pfam" id="PF07883">
    <property type="entry name" value="Cupin_2"/>
    <property type="match status" value="1"/>
</dbReference>
<dbReference type="CDD" id="cd02223">
    <property type="entry name" value="cupin_Bh2720-like"/>
    <property type="match status" value="1"/>
</dbReference>
<evidence type="ECO:0000313" key="3">
    <source>
        <dbReference type="EMBL" id="QIK79286.1"/>
    </source>
</evidence>
<gene>
    <name evidence="3" type="ORF">G7077_10625</name>
</gene>
<dbReference type="Proteomes" id="UP000503222">
    <property type="component" value="Chromosome"/>
</dbReference>
<evidence type="ECO:0000256" key="1">
    <source>
        <dbReference type="SAM" id="MobiDB-lite"/>
    </source>
</evidence>
<dbReference type="AlphaFoldDB" id="A0A6G7YRC0"/>
<dbReference type="RefSeq" id="WP_166411675.1">
    <property type="nucleotide sequence ID" value="NZ_CP049869.1"/>
</dbReference>
<evidence type="ECO:0000259" key="2">
    <source>
        <dbReference type="Pfam" id="PF07883"/>
    </source>
</evidence>
<sequence length="134" mass="15282">MKRGYCDNIEKQTVENEDFRRVVYTGHHLQLVLMTLQPGDEIGEEVHEDRDQFFRIEEGSGIIDIDGKENPVEDDFAVIVPAGARHNVRNTSQAPLRLYSIYGPPEHLDGVVQSSKAEADKRHPHEEWDGKTSE</sequence>
<dbReference type="InterPro" id="IPR011051">
    <property type="entry name" value="RmlC_Cupin_sf"/>
</dbReference>
<dbReference type="PANTHER" id="PTHR43346">
    <property type="entry name" value="LIGAND BINDING DOMAIN PROTEIN, PUTATIVE (AFU_ORTHOLOGUE AFUA_6G14370)-RELATED"/>
    <property type="match status" value="1"/>
</dbReference>
<dbReference type="InterPro" id="IPR014710">
    <property type="entry name" value="RmlC-like_jellyroll"/>
</dbReference>
<dbReference type="KEGG" id="spii:G7077_10625"/>
<evidence type="ECO:0000313" key="4">
    <source>
        <dbReference type="Proteomes" id="UP000503222"/>
    </source>
</evidence>
<accession>A0A6G7YRC0</accession>
<dbReference type="SUPFAM" id="SSF51182">
    <property type="entry name" value="RmlC-like cupins"/>
    <property type="match status" value="1"/>
</dbReference>
<feature type="region of interest" description="Disordered" evidence="1">
    <location>
        <begin position="109"/>
        <end position="134"/>
    </location>
</feature>
<name>A0A6G7YRC0_9SPHN</name>
<dbReference type="Gene3D" id="2.60.120.10">
    <property type="entry name" value="Jelly Rolls"/>
    <property type="match status" value="1"/>
</dbReference>
<proteinExistence type="predicted"/>
<dbReference type="InterPro" id="IPR013096">
    <property type="entry name" value="Cupin_2"/>
</dbReference>